<proteinExistence type="predicted"/>
<reference evidence="1" key="2">
    <citation type="submission" date="2015-03" db="EMBL/GenBank/DDBJ databases">
        <authorList>
            <person name="Murphy D."/>
        </authorList>
    </citation>
    <scope>NUCLEOTIDE SEQUENCE [LARGE SCALE GENOMIC DNA]</scope>
    <source>
        <strain evidence="1">WS 4560</strain>
    </source>
</reference>
<protein>
    <submittedName>
        <fullName evidence="1">Uncharacterized protein</fullName>
    </submittedName>
</protein>
<dbReference type="AlphaFoldDB" id="A0A1S7FVY9"/>
<keyword evidence="3" id="KW-1185">Reference proteome</keyword>
<dbReference type="Proteomes" id="UP000223060">
    <property type="component" value="Chromosome"/>
</dbReference>
<accession>A0A1S7FVY9</accession>
<sequence>MKKLFDETNEFESKYYRTIWYGYVVGSLDERLQEKVVATVQADLAQKTENPLAATHWVFYSEETSKDAIGDTVRPSLMIRERDGVFVANYNVSDFGFVTAFDMIADFTEKLEEQLNA</sequence>
<evidence type="ECO:0000313" key="2">
    <source>
        <dbReference type="EMBL" id="MBC1501048.1"/>
    </source>
</evidence>
<evidence type="ECO:0000313" key="3">
    <source>
        <dbReference type="Proteomes" id="UP000223060"/>
    </source>
</evidence>
<organism evidence="1 3">
    <name type="scientific">Listeria weihenstephanensis</name>
    <dbReference type="NCBI Taxonomy" id="1006155"/>
    <lineage>
        <taxon>Bacteria</taxon>
        <taxon>Bacillati</taxon>
        <taxon>Bacillota</taxon>
        <taxon>Bacilli</taxon>
        <taxon>Bacillales</taxon>
        <taxon>Listeriaceae</taxon>
        <taxon>Listeria</taxon>
    </lineage>
</organism>
<reference evidence="2 4" key="3">
    <citation type="submission" date="2020-03" db="EMBL/GenBank/DDBJ databases">
        <title>Soil Listeria distribution.</title>
        <authorList>
            <person name="Liao J."/>
            <person name="Wiedmann M."/>
        </authorList>
    </citation>
    <scope>NUCLEOTIDE SEQUENCE [LARGE SCALE GENOMIC DNA]</scope>
    <source>
        <strain evidence="2 4">FSL L7-1523</strain>
    </source>
</reference>
<evidence type="ECO:0000313" key="1">
    <source>
        <dbReference type="EMBL" id="AQY51517.1"/>
    </source>
</evidence>
<dbReference type="KEGG" id="lwi:UE46_11050"/>
<reference evidence="3" key="1">
    <citation type="submission" date="2015-03" db="EMBL/GenBank/DDBJ databases">
        <authorList>
            <person name="Ferrari E."/>
            <person name="Walter M.C."/>
            <person name="Huptas C."/>
            <person name="Scherer S."/>
            <person name="Mueller-Herbst S."/>
        </authorList>
    </citation>
    <scope>NUCLEOTIDE SEQUENCE [LARGE SCALE GENOMIC DNA]</scope>
    <source>
        <strain evidence="3">LWP01</strain>
    </source>
</reference>
<dbReference type="EMBL" id="CP011102">
    <property type="protein sequence ID" value="AQY51517.1"/>
    <property type="molecule type" value="Genomic_DNA"/>
</dbReference>
<gene>
    <name evidence="2" type="ORF">HB943_10580</name>
    <name evidence="1" type="ORF">UE46_11050</name>
</gene>
<dbReference type="Proteomes" id="UP000564536">
    <property type="component" value="Unassembled WGS sequence"/>
</dbReference>
<dbReference type="EMBL" id="JAARRL010000016">
    <property type="protein sequence ID" value="MBC1501048.1"/>
    <property type="molecule type" value="Genomic_DNA"/>
</dbReference>
<dbReference type="RefSeq" id="WP_036060820.1">
    <property type="nucleotide sequence ID" value="NZ_CP011102.1"/>
</dbReference>
<evidence type="ECO:0000313" key="4">
    <source>
        <dbReference type="Proteomes" id="UP000564536"/>
    </source>
</evidence>
<name>A0A1S7FVY9_9LIST</name>